<feature type="transmembrane region" description="Helical" evidence="1">
    <location>
        <begin position="40"/>
        <end position="61"/>
    </location>
</feature>
<feature type="transmembrane region" description="Helical" evidence="1">
    <location>
        <begin position="434"/>
        <end position="454"/>
    </location>
</feature>
<keyword evidence="1" id="KW-0812">Transmembrane</keyword>
<dbReference type="EMBL" id="DWXG01000019">
    <property type="protein sequence ID" value="HJB97417.1"/>
    <property type="molecule type" value="Genomic_DNA"/>
</dbReference>
<keyword evidence="2" id="KW-0436">Ligase</keyword>
<sequence length="509" mass="56830">MIETTWKKRAAAPVGEVLAALLLVQPLLDVFSYFMGLADATWITTALRTFLLVAVCVYGFALTENRRVYYGMAGVVGGFWVLHALNCLRLGYQDPVGDAAEYLKLVQFPLWALSFITFFRQKEKLNTQVIGMLAVNFGTILGIIALSYGVGHPVYTYEYPDRGVFIGVLGWFGVANSQSCILTLLLPPLLLWGLRTGKLWLFSLCCVGGFGLLYLTGTRLTYYGALLIGIGFLVLLLLRRRQLLFCIPLGIAVVALLLCRDFSPMAERQALTGNSYNVYQEKTEEIMGEDTGYVPKEGEEIPPEILEKITRVYTEIYNQPGVYGEVLLADLIDQFGLETVMEQYNYSTDPADLQNGRNIKLNFMGLMWNRQDFLTQVFGMEYANCWVGNVTYDPENDCLPVLYYYGYLGALLYAGFIVYFVGTSLKALCKDWRTVISVEFATPVMMLGMMLGAAQLSGNVFRRPSVTVYGSVAAALLFVWLHPSGKENMGRNRAGGIWWKKKKTGGNGL</sequence>
<feature type="transmembrane region" description="Helical" evidence="1">
    <location>
        <begin position="163"/>
        <end position="187"/>
    </location>
</feature>
<reference evidence="2" key="1">
    <citation type="journal article" date="2021" name="PeerJ">
        <title>Extensive microbial diversity within the chicken gut microbiome revealed by metagenomics and culture.</title>
        <authorList>
            <person name="Gilroy R."/>
            <person name="Ravi A."/>
            <person name="Getino M."/>
            <person name="Pursley I."/>
            <person name="Horton D.L."/>
            <person name="Alikhan N.F."/>
            <person name="Baker D."/>
            <person name="Gharbi K."/>
            <person name="Hall N."/>
            <person name="Watson M."/>
            <person name="Adriaenssens E.M."/>
            <person name="Foster-Nyarko E."/>
            <person name="Jarju S."/>
            <person name="Secka A."/>
            <person name="Antonio M."/>
            <person name="Oren A."/>
            <person name="Chaudhuri R.R."/>
            <person name="La Ragione R."/>
            <person name="Hildebrand F."/>
            <person name="Pallen M.J."/>
        </authorList>
    </citation>
    <scope>NUCLEOTIDE SEQUENCE</scope>
    <source>
        <strain evidence="2">CHK185-1770</strain>
    </source>
</reference>
<evidence type="ECO:0000256" key="1">
    <source>
        <dbReference type="SAM" id="Phobius"/>
    </source>
</evidence>
<reference evidence="2" key="2">
    <citation type="submission" date="2021-04" db="EMBL/GenBank/DDBJ databases">
        <authorList>
            <person name="Gilroy R."/>
        </authorList>
    </citation>
    <scope>NUCLEOTIDE SEQUENCE</scope>
    <source>
        <strain evidence="2">CHK185-1770</strain>
    </source>
</reference>
<comment type="caution">
    <text evidence="2">The sequence shown here is derived from an EMBL/GenBank/DDBJ whole genome shotgun (WGS) entry which is preliminary data.</text>
</comment>
<dbReference type="Pfam" id="PF13425">
    <property type="entry name" value="O-antigen_lig"/>
    <property type="match status" value="1"/>
</dbReference>
<feature type="transmembrane region" description="Helical" evidence="1">
    <location>
        <begin position="199"/>
        <end position="215"/>
    </location>
</feature>
<dbReference type="AlphaFoldDB" id="A0A9D2MVD2"/>
<evidence type="ECO:0000313" key="3">
    <source>
        <dbReference type="Proteomes" id="UP000826793"/>
    </source>
</evidence>
<feature type="transmembrane region" description="Helical" evidence="1">
    <location>
        <begin position="466"/>
        <end position="483"/>
    </location>
</feature>
<gene>
    <name evidence="2" type="ORF">H9710_02425</name>
</gene>
<feature type="transmembrane region" description="Helical" evidence="1">
    <location>
        <begin position="243"/>
        <end position="263"/>
    </location>
</feature>
<dbReference type="InterPro" id="IPR049504">
    <property type="entry name" value="O-antigen_lig"/>
</dbReference>
<proteinExistence type="predicted"/>
<feature type="transmembrane region" description="Helical" evidence="1">
    <location>
        <begin position="402"/>
        <end position="422"/>
    </location>
</feature>
<feature type="transmembrane region" description="Helical" evidence="1">
    <location>
        <begin position="12"/>
        <end position="34"/>
    </location>
</feature>
<organism evidence="2 3">
    <name type="scientific">Candidatus Acutalibacter pullicola</name>
    <dbReference type="NCBI Taxonomy" id="2838417"/>
    <lineage>
        <taxon>Bacteria</taxon>
        <taxon>Bacillati</taxon>
        <taxon>Bacillota</taxon>
        <taxon>Clostridia</taxon>
        <taxon>Eubacteriales</taxon>
        <taxon>Acutalibacteraceae</taxon>
        <taxon>Acutalibacter</taxon>
    </lineage>
</organism>
<keyword evidence="1" id="KW-1133">Transmembrane helix</keyword>
<dbReference type="Proteomes" id="UP000826793">
    <property type="component" value="Unassembled WGS sequence"/>
</dbReference>
<feature type="transmembrane region" description="Helical" evidence="1">
    <location>
        <begin position="133"/>
        <end position="151"/>
    </location>
</feature>
<keyword evidence="1" id="KW-0472">Membrane</keyword>
<evidence type="ECO:0000313" key="2">
    <source>
        <dbReference type="EMBL" id="HJB97417.1"/>
    </source>
</evidence>
<feature type="transmembrane region" description="Helical" evidence="1">
    <location>
        <begin position="221"/>
        <end position="238"/>
    </location>
</feature>
<name>A0A9D2MVD2_9FIRM</name>
<accession>A0A9D2MVD2</accession>
<protein>
    <submittedName>
        <fullName evidence="2">O-antigen ligase family protein</fullName>
    </submittedName>
</protein>
<dbReference type="GO" id="GO:0016874">
    <property type="term" value="F:ligase activity"/>
    <property type="evidence" value="ECO:0007669"/>
    <property type="project" value="UniProtKB-KW"/>
</dbReference>